<dbReference type="PROSITE" id="PS50097">
    <property type="entry name" value="BTB"/>
    <property type="match status" value="1"/>
</dbReference>
<dbReference type="RefSeq" id="XP_007713881.1">
    <property type="nucleotide sequence ID" value="XM_007715691.1"/>
</dbReference>
<dbReference type="HOGENOM" id="CLU_634564_0_0_1"/>
<sequence length="432" mass="47911">MDQRGSKRVYSSAFQHSNDQYRKALRSVAGSSATSRSSYIPAALFGTDKENSTPFLDTEADAGFLHSSQNHIQLPLGSYSFECQPCLPCISQVLEESGQGITLQEPGQLQMDSSPLDFRLDLNSSSPLDEIAGFGAYTGPPIFEDTNTAFVQPGQDGGFTSTALHLQDLSLYDSPETMFPDHFEWPIAAARTSISTVTSESLQYAFPTLQPNDVLIIFDKGHKVLKLDKYLLMLSSRFFASILTGTYAPGHTRCLRLRNDFPGAIAVMIHFLEYGMYALDPATRTQYPNLTLFDLHIHAYVVGAKYDVRRLCDYAIDQYVDIARRILGTSGAYVHQITGLVSPGVNSFLDSLVLIWRNTLYSEDVLRQAALELVKAKIHRLLRVRFFQTLLWELGGFGDDVVASLQEDGFDVKVLPLRAGMQEKAGVSFGRA</sequence>
<dbReference type="Gene3D" id="3.30.710.10">
    <property type="entry name" value="Potassium Channel Kv1.1, Chain A"/>
    <property type="match status" value="1"/>
</dbReference>
<dbReference type="GeneID" id="19148693"/>
<gene>
    <name evidence="2" type="ORF">COCCADRAFT_38149</name>
</gene>
<evidence type="ECO:0000313" key="2">
    <source>
        <dbReference type="EMBL" id="EUC31798.1"/>
    </source>
</evidence>
<dbReference type="EMBL" id="KI964650">
    <property type="protein sequence ID" value="EUC31798.1"/>
    <property type="molecule type" value="Genomic_DNA"/>
</dbReference>
<dbReference type="Proteomes" id="UP000053841">
    <property type="component" value="Unassembled WGS sequence"/>
</dbReference>
<proteinExistence type="predicted"/>
<evidence type="ECO:0000259" key="1">
    <source>
        <dbReference type="PROSITE" id="PS50097"/>
    </source>
</evidence>
<dbReference type="AlphaFoldDB" id="W6Y1L9"/>
<evidence type="ECO:0000313" key="3">
    <source>
        <dbReference type="Proteomes" id="UP000053841"/>
    </source>
</evidence>
<protein>
    <recommendedName>
        <fullName evidence="1">BTB domain-containing protein</fullName>
    </recommendedName>
</protein>
<reference evidence="2 3" key="1">
    <citation type="journal article" date="2013" name="PLoS Genet.">
        <title>Comparative genome structure, secondary metabolite, and effector coding capacity across Cochliobolus pathogens.</title>
        <authorList>
            <person name="Condon B.J."/>
            <person name="Leng Y."/>
            <person name="Wu D."/>
            <person name="Bushley K.E."/>
            <person name="Ohm R.A."/>
            <person name="Otillar R."/>
            <person name="Martin J."/>
            <person name="Schackwitz W."/>
            <person name="Grimwood J."/>
            <person name="MohdZainudin N."/>
            <person name="Xue C."/>
            <person name="Wang R."/>
            <person name="Manning V.A."/>
            <person name="Dhillon B."/>
            <person name="Tu Z.J."/>
            <person name="Steffenson B.J."/>
            <person name="Salamov A."/>
            <person name="Sun H."/>
            <person name="Lowry S."/>
            <person name="LaButti K."/>
            <person name="Han J."/>
            <person name="Copeland A."/>
            <person name="Lindquist E."/>
            <person name="Barry K."/>
            <person name="Schmutz J."/>
            <person name="Baker S.E."/>
            <person name="Ciuffetti L.M."/>
            <person name="Grigoriev I.V."/>
            <person name="Zhong S."/>
            <person name="Turgeon B.G."/>
        </authorList>
    </citation>
    <scope>NUCLEOTIDE SEQUENCE [LARGE SCALE GENOMIC DNA]</scope>
    <source>
        <strain evidence="2 3">26-R-13</strain>
    </source>
</reference>
<dbReference type="eggNOG" id="ENOG502R8FG">
    <property type="taxonomic scope" value="Eukaryota"/>
</dbReference>
<keyword evidence="3" id="KW-1185">Reference proteome</keyword>
<organism evidence="2 3">
    <name type="scientific">Cochliobolus carbonum (strain 26-R-13)</name>
    <name type="common">Maize leaf spot fungus</name>
    <name type="synonym">Bipolaris zeicola</name>
    <dbReference type="NCBI Taxonomy" id="930089"/>
    <lineage>
        <taxon>Eukaryota</taxon>
        <taxon>Fungi</taxon>
        <taxon>Dikarya</taxon>
        <taxon>Ascomycota</taxon>
        <taxon>Pezizomycotina</taxon>
        <taxon>Dothideomycetes</taxon>
        <taxon>Pleosporomycetidae</taxon>
        <taxon>Pleosporales</taxon>
        <taxon>Pleosporineae</taxon>
        <taxon>Pleosporaceae</taxon>
        <taxon>Bipolaris</taxon>
    </lineage>
</organism>
<feature type="domain" description="BTB" evidence="1">
    <location>
        <begin position="212"/>
        <end position="281"/>
    </location>
</feature>
<dbReference type="InterPro" id="IPR000210">
    <property type="entry name" value="BTB/POZ_dom"/>
</dbReference>
<dbReference type="InterPro" id="IPR011333">
    <property type="entry name" value="SKP1/BTB/POZ_sf"/>
</dbReference>
<name>W6Y1L9_COCC2</name>
<accession>W6Y1L9</accession>
<dbReference type="OrthoDB" id="6359816at2759"/>
<dbReference type="KEGG" id="bze:COCCADRAFT_38149"/>